<dbReference type="PANTHER" id="PTHR46910:SF5">
    <property type="entry name" value="ZN(II)2CYS6 TRANSCRIPTION FACTOR (EUROFUNG)"/>
    <property type="match status" value="1"/>
</dbReference>
<name>A0A2V5GR17_ASPV1</name>
<feature type="domain" description="Xylanolytic transcriptional activator regulatory" evidence="3">
    <location>
        <begin position="120"/>
        <end position="193"/>
    </location>
</feature>
<feature type="region of interest" description="Disordered" evidence="2">
    <location>
        <begin position="400"/>
        <end position="428"/>
    </location>
</feature>
<dbReference type="EMBL" id="KZ825261">
    <property type="protein sequence ID" value="PYI13121.1"/>
    <property type="molecule type" value="Genomic_DNA"/>
</dbReference>
<reference evidence="4 5" key="1">
    <citation type="submission" date="2018-02" db="EMBL/GenBank/DDBJ databases">
        <title>The genomes of Aspergillus section Nigri reveals drivers in fungal speciation.</title>
        <authorList>
            <consortium name="DOE Joint Genome Institute"/>
            <person name="Vesth T.C."/>
            <person name="Nybo J."/>
            <person name="Theobald S."/>
            <person name="Brandl J."/>
            <person name="Frisvad J.C."/>
            <person name="Nielsen K.F."/>
            <person name="Lyhne E.K."/>
            <person name="Kogle M.E."/>
            <person name="Kuo A."/>
            <person name="Riley R."/>
            <person name="Clum A."/>
            <person name="Nolan M."/>
            <person name="Lipzen A."/>
            <person name="Salamov A."/>
            <person name="Henrissat B."/>
            <person name="Wiebenga A."/>
            <person name="De vries R.P."/>
            <person name="Grigoriev I.V."/>
            <person name="Mortensen U.H."/>
            <person name="Andersen M.R."/>
            <person name="Baker S.E."/>
        </authorList>
    </citation>
    <scope>NUCLEOTIDE SEQUENCE [LARGE SCALE GENOMIC DNA]</scope>
    <source>
        <strain evidence="4 5">CBS 115571</strain>
    </source>
</reference>
<dbReference type="GO" id="GO:0006351">
    <property type="term" value="P:DNA-templated transcription"/>
    <property type="evidence" value="ECO:0007669"/>
    <property type="project" value="InterPro"/>
</dbReference>
<evidence type="ECO:0000256" key="1">
    <source>
        <dbReference type="ARBA" id="ARBA00023242"/>
    </source>
</evidence>
<evidence type="ECO:0000313" key="5">
    <source>
        <dbReference type="Proteomes" id="UP000249829"/>
    </source>
</evidence>
<dbReference type="InterPro" id="IPR007219">
    <property type="entry name" value="XnlR_reg_dom"/>
</dbReference>
<dbReference type="GO" id="GO:0003677">
    <property type="term" value="F:DNA binding"/>
    <property type="evidence" value="ECO:0007669"/>
    <property type="project" value="InterPro"/>
</dbReference>
<dbReference type="AlphaFoldDB" id="A0A2V5GR17"/>
<gene>
    <name evidence="4" type="ORF">BO99DRAFT_453747</name>
</gene>
<dbReference type="Proteomes" id="UP000249829">
    <property type="component" value="Unassembled WGS sequence"/>
</dbReference>
<keyword evidence="5" id="KW-1185">Reference proteome</keyword>
<dbReference type="Pfam" id="PF04082">
    <property type="entry name" value="Fungal_trans"/>
    <property type="match status" value="1"/>
</dbReference>
<organism evidence="4 5">
    <name type="scientific">Aspergillus violaceofuscus (strain CBS 115571)</name>
    <dbReference type="NCBI Taxonomy" id="1450538"/>
    <lineage>
        <taxon>Eukaryota</taxon>
        <taxon>Fungi</taxon>
        <taxon>Dikarya</taxon>
        <taxon>Ascomycota</taxon>
        <taxon>Pezizomycotina</taxon>
        <taxon>Eurotiomycetes</taxon>
        <taxon>Eurotiomycetidae</taxon>
        <taxon>Eurotiales</taxon>
        <taxon>Aspergillaceae</taxon>
        <taxon>Aspergillus</taxon>
    </lineage>
</organism>
<dbReference type="SMART" id="SM00906">
    <property type="entry name" value="Fungal_trans"/>
    <property type="match status" value="1"/>
</dbReference>
<proteinExistence type="predicted"/>
<evidence type="ECO:0000313" key="4">
    <source>
        <dbReference type="EMBL" id="PYI13121.1"/>
    </source>
</evidence>
<dbReference type="STRING" id="1450538.A0A2V5GR17"/>
<dbReference type="CDD" id="cd12148">
    <property type="entry name" value="fungal_TF_MHR"/>
    <property type="match status" value="1"/>
</dbReference>
<dbReference type="PANTHER" id="PTHR46910">
    <property type="entry name" value="TRANSCRIPTION FACTOR PDR1"/>
    <property type="match status" value="1"/>
</dbReference>
<dbReference type="GO" id="GO:0003700">
    <property type="term" value="F:DNA-binding transcription factor activity"/>
    <property type="evidence" value="ECO:0007669"/>
    <property type="project" value="InterPro"/>
</dbReference>
<protein>
    <recommendedName>
        <fullName evidence="3">Xylanolytic transcriptional activator regulatory domain-containing protein</fullName>
    </recommendedName>
</protein>
<evidence type="ECO:0000259" key="3">
    <source>
        <dbReference type="SMART" id="SM00906"/>
    </source>
</evidence>
<evidence type="ECO:0000256" key="2">
    <source>
        <dbReference type="SAM" id="MobiDB-lite"/>
    </source>
</evidence>
<sequence>MTKLTKLSEKRPLFLYSYPINDLILFERLCQKVYFPTRAVSTGDVAAMHGILYFVMREFSSRNDDICEQFDLKNLITACKQSFEADLKRYDVHAVSSFENAIALTMGILKAQDEAKPLAGCYLLSAAVRHCQVLGYHRELTYRKDPDGNAHSKRRLFWTLYVTDKKMSLLLGRASYIQDHDIDAAVPVVSSDPAIRPWDEAFGWMIKFARIEGRIYDELYSAVACTIPSPERSQRMHALKAAMEECRRGRDEVGFSEPDIYGLSSKTWDVLYYSTLTTLLRATCTPISGAEINPECYAAARRGLESHLQCFPGYANSEIYTVADYANWVLLFSSLTPVIVIFLHAISTTSTENVELLEHVVSTLRPTRGVSSVLERLYSICENLGRVARGLLESRKCTGVEMQGKPKPGGGARRTPDKMRTSPELPSGVLSDSLEAEFMSYLTYPQAQHVSGLLNSWDAGHPSVMDLLGVDT</sequence>
<dbReference type="GO" id="GO:0008270">
    <property type="term" value="F:zinc ion binding"/>
    <property type="evidence" value="ECO:0007669"/>
    <property type="project" value="InterPro"/>
</dbReference>
<dbReference type="InterPro" id="IPR050987">
    <property type="entry name" value="AtrR-like"/>
</dbReference>
<dbReference type="OMA" id="CIPEYDI"/>
<accession>A0A2V5GR17</accession>
<keyword evidence="1" id="KW-0539">Nucleus</keyword>